<feature type="compositionally biased region" description="Polar residues" evidence="1">
    <location>
        <begin position="66"/>
        <end position="76"/>
    </location>
</feature>
<sequence length="152" mass="16798">MEAIKQRRNGPTGITKPSSGIPASDRDPDPETDDMAVDDEAKNNAEAATHTHPQGSQDVIVEVDRSQQGGPCNISTKNRKTNPSRASQGNIFRRKHHGSEVLDLHKPWLEIHLAHTLPTNSSGILRLHDGEGLYESSETLLPTRREIWQLAN</sequence>
<dbReference type="GeneID" id="123037420"/>
<dbReference type="RefSeq" id="XP_044313897.1">
    <property type="nucleotide sequence ID" value="XM_044457962.1"/>
</dbReference>
<evidence type="ECO:0000256" key="1">
    <source>
        <dbReference type="SAM" id="MobiDB-lite"/>
    </source>
</evidence>
<evidence type="ECO:0000313" key="2">
    <source>
        <dbReference type="EnsemblMetazoa" id="XP_044313897.1"/>
    </source>
</evidence>
<dbReference type="GeneID" id="108044441"/>
<keyword evidence="3" id="KW-1185">Reference proteome</keyword>
<organism evidence="2 3">
    <name type="scientific">Drosophila rhopaloa</name>
    <name type="common">Fruit fly</name>
    <dbReference type="NCBI Taxonomy" id="1041015"/>
    <lineage>
        <taxon>Eukaryota</taxon>
        <taxon>Metazoa</taxon>
        <taxon>Ecdysozoa</taxon>
        <taxon>Arthropoda</taxon>
        <taxon>Hexapoda</taxon>
        <taxon>Insecta</taxon>
        <taxon>Pterygota</taxon>
        <taxon>Neoptera</taxon>
        <taxon>Endopterygota</taxon>
        <taxon>Diptera</taxon>
        <taxon>Brachycera</taxon>
        <taxon>Muscomorpha</taxon>
        <taxon>Ephydroidea</taxon>
        <taxon>Drosophilidae</taxon>
        <taxon>Drosophila</taxon>
        <taxon>Sophophora</taxon>
    </lineage>
</organism>
<name>A0ABM5J513_DRORH</name>
<dbReference type="EnsemblMetazoa" id="XM_044457962.1">
    <property type="protein sequence ID" value="XP_044313897.1"/>
    <property type="gene ID" value="LOC108044441"/>
</dbReference>
<feature type="region of interest" description="Disordered" evidence="1">
    <location>
        <begin position="1"/>
        <end position="88"/>
    </location>
</feature>
<protein>
    <submittedName>
        <fullName evidence="2">Uncharacterized protein</fullName>
    </submittedName>
</protein>
<reference evidence="3" key="1">
    <citation type="journal article" date="2021" name="Elife">
        <title>Highly contiguous assemblies of 101 drosophilid genomes.</title>
        <authorList>
            <person name="Kim B.Y."/>
            <person name="Wang J.R."/>
            <person name="Miller D.E."/>
            <person name="Barmina O."/>
            <person name="Delaney E."/>
            <person name="Thompson A."/>
            <person name="Comeault A.A."/>
            <person name="Peede D."/>
            <person name="D'Agostino E.R."/>
            <person name="Pelaez J."/>
            <person name="Aguilar J.M."/>
            <person name="Haji D."/>
            <person name="Matsunaga T."/>
            <person name="Armstrong E.E."/>
            <person name="Zych M."/>
            <person name="Ogawa Y."/>
            <person name="Stamenkovic-Radak M."/>
            <person name="Jelic M."/>
            <person name="Veselinovic M.S."/>
            <person name="Tanaskovic M."/>
            <person name="Eric P."/>
            <person name="Gao J.J."/>
            <person name="Katoh T.K."/>
            <person name="Toda M.J."/>
            <person name="Watabe H."/>
            <person name="Watada M."/>
            <person name="Davis J.S."/>
            <person name="Moyle L.C."/>
            <person name="Manoli G."/>
            <person name="Bertolini E."/>
            <person name="Kostal V."/>
            <person name="Hawley R.S."/>
            <person name="Takahashi A."/>
            <person name="Jones C.D."/>
            <person name="Price D.K."/>
            <person name="Whiteman N."/>
            <person name="Kopp A."/>
            <person name="Matute D.R."/>
            <person name="Petrov D.A."/>
        </authorList>
    </citation>
    <scope>NUCLEOTIDE SEQUENCE [LARGE SCALE GENOMIC DNA]</scope>
</reference>
<dbReference type="EnsemblMetazoa" id="XM_044457965.1">
    <property type="protein sequence ID" value="XP_044313900.1"/>
    <property type="gene ID" value="LOC123037420"/>
</dbReference>
<evidence type="ECO:0000313" key="3">
    <source>
        <dbReference type="Proteomes" id="UP001652680"/>
    </source>
</evidence>
<dbReference type="Proteomes" id="UP001652680">
    <property type="component" value="Unassembled WGS sequence"/>
</dbReference>
<reference evidence="2" key="2">
    <citation type="submission" date="2025-05" db="UniProtKB">
        <authorList>
            <consortium name="EnsemblMetazoa"/>
        </authorList>
    </citation>
    <scope>IDENTIFICATION</scope>
</reference>
<proteinExistence type="predicted"/>
<accession>A0ABM5J513</accession>
<dbReference type="RefSeq" id="XP_044313900.1">
    <property type="nucleotide sequence ID" value="XM_044457965.1"/>
</dbReference>